<feature type="compositionally biased region" description="Basic and acidic residues" evidence="9">
    <location>
        <begin position="10"/>
        <end position="19"/>
    </location>
</feature>
<evidence type="ECO:0000256" key="3">
    <source>
        <dbReference type="ARBA" id="ARBA00022737"/>
    </source>
</evidence>
<dbReference type="GeneID" id="101854015"/>
<dbReference type="SUPFAM" id="SSF57667">
    <property type="entry name" value="beta-beta-alpha zinc fingers"/>
    <property type="match status" value="2"/>
</dbReference>
<dbReference type="SMART" id="SM00355">
    <property type="entry name" value="ZnF_C2H2"/>
    <property type="match status" value="5"/>
</dbReference>
<evidence type="ECO:0000256" key="2">
    <source>
        <dbReference type="ARBA" id="ARBA00022723"/>
    </source>
</evidence>
<proteinExistence type="predicted"/>
<dbReference type="InterPro" id="IPR050589">
    <property type="entry name" value="Ikaros_C2H2-ZF"/>
</dbReference>
<keyword evidence="6" id="KW-0238">DNA-binding</keyword>
<feature type="region of interest" description="Disordered" evidence="9">
    <location>
        <begin position="1"/>
        <end position="20"/>
    </location>
</feature>
<evidence type="ECO:0000256" key="6">
    <source>
        <dbReference type="ARBA" id="ARBA00023125"/>
    </source>
</evidence>
<keyword evidence="2" id="KW-0479">Metal-binding</keyword>
<dbReference type="PANTHER" id="PTHR24404">
    <property type="entry name" value="ZINC FINGER PROTEIN"/>
    <property type="match status" value="1"/>
</dbReference>
<dbReference type="InterPro" id="IPR036236">
    <property type="entry name" value="Znf_C2H2_sf"/>
</dbReference>
<feature type="compositionally biased region" description="Low complexity" evidence="9">
    <location>
        <begin position="167"/>
        <end position="184"/>
    </location>
</feature>
<feature type="compositionally biased region" description="Basic and acidic residues" evidence="9">
    <location>
        <begin position="219"/>
        <end position="233"/>
    </location>
</feature>
<accession>A0ABM0JMN5</accession>
<dbReference type="InterPro" id="IPR013087">
    <property type="entry name" value="Znf_C2H2_type"/>
</dbReference>
<evidence type="ECO:0000259" key="10">
    <source>
        <dbReference type="PROSITE" id="PS50157"/>
    </source>
</evidence>
<keyword evidence="4 8" id="KW-0863">Zinc-finger</keyword>
<keyword evidence="5" id="KW-0862">Zinc</keyword>
<feature type="domain" description="C2H2-type" evidence="10">
    <location>
        <begin position="89"/>
        <end position="116"/>
    </location>
</feature>
<evidence type="ECO:0000256" key="8">
    <source>
        <dbReference type="PROSITE-ProRule" id="PRU00042"/>
    </source>
</evidence>
<comment type="subcellular location">
    <subcellularLocation>
        <location evidence="1">Nucleus</location>
    </subcellularLocation>
</comment>
<feature type="region of interest" description="Disordered" evidence="9">
    <location>
        <begin position="207"/>
        <end position="233"/>
    </location>
</feature>
<keyword evidence="3" id="KW-0677">Repeat</keyword>
<dbReference type="PROSITE" id="PS50157">
    <property type="entry name" value="ZINC_FINGER_C2H2_2"/>
    <property type="match status" value="3"/>
</dbReference>
<keyword evidence="11" id="KW-1185">Reference proteome</keyword>
<evidence type="ECO:0000313" key="11">
    <source>
        <dbReference type="Proteomes" id="UP000694888"/>
    </source>
</evidence>
<organism evidence="11 12">
    <name type="scientific">Aplysia californica</name>
    <name type="common">California sea hare</name>
    <dbReference type="NCBI Taxonomy" id="6500"/>
    <lineage>
        <taxon>Eukaryota</taxon>
        <taxon>Metazoa</taxon>
        <taxon>Spiralia</taxon>
        <taxon>Lophotrochozoa</taxon>
        <taxon>Mollusca</taxon>
        <taxon>Gastropoda</taxon>
        <taxon>Heterobranchia</taxon>
        <taxon>Euthyneura</taxon>
        <taxon>Tectipleura</taxon>
        <taxon>Aplysiida</taxon>
        <taxon>Aplysioidea</taxon>
        <taxon>Aplysiidae</taxon>
        <taxon>Aplysia</taxon>
    </lineage>
</organism>
<evidence type="ECO:0000256" key="1">
    <source>
        <dbReference type="ARBA" id="ARBA00004123"/>
    </source>
</evidence>
<feature type="domain" description="C2H2-type" evidence="10">
    <location>
        <begin position="117"/>
        <end position="144"/>
    </location>
</feature>
<evidence type="ECO:0000256" key="4">
    <source>
        <dbReference type="ARBA" id="ARBA00022771"/>
    </source>
</evidence>
<dbReference type="PANTHER" id="PTHR24404:SF106">
    <property type="entry name" value="C2H2-TYPE DOMAIN-CONTAINING PROTEIN"/>
    <property type="match status" value="1"/>
</dbReference>
<dbReference type="Gene3D" id="3.30.160.60">
    <property type="entry name" value="Classic Zinc Finger"/>
    <property type="match status" value="3"/>
</dbReference>
<feature type="domain" description="C2H2-type" evidence="10">
    <location>
        <begin position="61"/>
        <end position="88"/>
    </location>
</feature>
<dbReference type="PROSITE" id="PS00028">
    <property type="entry name" value="ZINC_FINGER_C2H2_1"/>
    <property type="match status" value="4"/>
</dbReference>
<dbReference type="Pfam" id="PF00096">
    <property type="entry name" value="zf-C2H2"/>
    <property type="match status" value="2"/>
</dbReference>
<keyword evidence="7" id="KW-0539">Nucleus</keyword>
<sequence length="409" mass="45307">MADTSEAVESDLRSPKLEENQLMDFDSGSMNYLRPDDQVVNMNENSGASRRGRFSSRDRPFACHVCNKRFTQKAHLIIHKRIHTGEKPYACHICHKRFAQSSHLTVHKRVHTGEKPFFCNFCGMGFCRRPRLEAHILQHVVKEGKQLPANFKGDMMGGLSMVGLSSSTPVSMGASSQDSLSSSSEMLDFKSKDLPLTTIKTEPIDVRSNNSETLDGTADECKDGNQIRSPGKDNLARLANSGASGECGIGDIESSSETKGAGIQKGGTTGLGLSMDELDKLASSLTEMTESQKQALSQSLLAQKNQLNCMMNNNNSMMSMNPGLSMSGLVRTNSRVSLIDFTAEDILRHLMSRDDVKSCDFCCIVFHDPAMYYLHRSMHDKMDVRCCNLCGKLMSDKYDFTAHFLSEHK</sequence>
<dbReference type="Proteomes" id="UP000694888">
    <property type="component" value="Unplaced"/>
</dbReference>
<evidence type="ECO:0000256" key="5">
    <source>
        <dbReference type="ARBA" id="ARBA00022833"/>
    </source>
</evidence>
<dbReference type="RefSeq" id="XP_005097269.1">
    <property type="nucleotide sequence ID" value="XM_005097212.3"/>
</dbReference>
<gene>
    <name evidence="12" type="primary">LOC101854015</name>
</gene>
<protein>
    <submittedName>
        <fullName evidence="12">Zinc finger protein 271</fullName>
    </submittedName>
</protein>
<reference evidence="12" key="1">
    <citation type="submission" date="2025-08" db="UniProtKB">
        <authorList>
            <consortium name="RefSeq"/>
        </authorList>
    </citation>
    <scope>IDENTIFICATION</scope>
</reference>
<feature type="region of interest" description="Disordered" evidence="9">
    <location>
        <begin position="246"/>
        <end position="269"/>
    </location>
</feature>
<evidence type="ECO:0000256" key="7">
    <source>
        <dbReference type="ARBA" id="ARBA00023242"/>
    </source>
</evidence>
<feature type="region of interest" description="Disordered" evidence="9">
    <location>
        <begin position="167"/>
        <end position="186"/>
    </location>
</feature>
<evidence type="ECO:0000313" key="12">
    <source>
        <dbReference type="RefSeq" id="XP_005097269.1"/>
    </source>
</evidence>
<evidence type="ECO:0000256" key="9">
    <source>
        <dbReference type="SAM" id="MobiDB-lite"/>
    </source>
</evidence>
<name>A0ABM0JMN5_APLCA</name>